<dbReference type="PROSITE" id="PS51802">
    <property type="entry name" value="ZF_CCHHC"/>
    <property type="match status" value="4"/>
</dbReference>
<evidence type="ECO:0000256" key="3">
    <source>
        <dbReference type="ARBA" id="ARBA00022723"/>
    </source>
</evidence>
<reference evidence="11" key="3">
    <citation type="submission" date="2023-05" db="EMBL/GenBank/DDBJ databases">
        <authorList>
            <person name="Smith C.H."/>
        </authorList>
    </citation>
    <scope>NUCLEOTIDE SEQUENCE</scope>
    <source>
        <strain evidence="11">CHS0354</strain>
        <tissue evidence="11">Mantle</tissue>
    </source>
</reference>
<dbReference type="Gene3D" id="4.10.320.30">
    <property type="match status" value="4"/>
</dbReference>
<dbReference type="SUPFAM" id="SSF103637">
    <property type="entry name" value="CCHHC domain"/>
    <property type="match status" value="4"/>
</dbReference>
<feature type="compositionally biased region" description="Basic and acidic residues" evidence="10">
    <location>
        <begin position="469"/>
        <end position="511"/>
    </location>
</feature>
<keyword evidence="8" id="KW-0804">Transcription</keyword>
<feature type="compositionally biased region" description="Acidic residues" evidence="10">
    <location>
        <begin position="231"/>
        <end position="241"/>
    </location>
</feature>
<feature type="compositionally biased region" description="Low complexity" evidence="10">
    <location>
        <begin position="530"/>
        <end position="547"/>
    </location>
</feature>
<feature type="region of interest" description="Disordered" evidence="10">
    <location>
        <begin position="1"/>
        <end position="38"/>
    </location>
</feature>
<dbReference type="Pfam" id="PF01530">
    <property type="entry name" value="zf-C2HC"/>
    <property type="match status" value="4"/>
</dbReference>
<comment type="caution">
    <text evidence="11">The sequence shown here is derived from an EMBL/GenBank/DDBJ whole genome shotgun (WGS) entry which is preliminary data.</text>
</comment>
<proteinExistence type="inferred from homology"/>
<dbReference type="FunFam" id="4.10.320.30:FF:000001">
    <property type="entry name" value="Myelin transcription factor 1-like, a"/>
    <property type="match status" value="4"/>
</dbReference>
<evidence type="ECO:0000256" key="10">
    <source>
        <dbReference type="SAM" id="MobiDB-lite"/>
    </source>
</evidence>
<reference evidence="11" key="2">
    <citation type="journal article" date="2021" name="Genome Biol. Evol.">
        <title>Developing a high-quality reference genome for a parasitic bivalve with doubly uniparental inheritance (Bivalvia: Unionida).</title>
        <authorList>
            <person name="Smith C.H."/>
        </authorList>
    </citation>
    <scope>NUCLEOTIDE SEQUENCE</scope>
    <source>
        <strain evidence="11">CHS0354</strain>
        <tissue evidence="11">Mantle</tissue>
    </source>
</reference>
<dbReference type="AlphaFoldDB" id="A0AAE0T1M1"/>
<keyword evidence="9" id="KW-0539">Nucleus</keyword>
<dbReference type="GO" id="GO:0000978">
    <property type="term" value="F:RNA polymerase II cis-regulatory region sequence-specific DNA binding"/>
    <property type="evidence" value="ECO:0007669"/>
    <property type="project" value="TreeGrafter"/>
</dbReference>
<comment type="subcellular location">
    <subcellularLocation>
        <location evidence="1">Nucleus</location>
    </subcellularLocation>
</comment>
<evidence type="ECO:0000313" key="11">
    <source>
        <dbReference type="EMBL" id="KAK3601538.1"/>
    </source>
</evidence>
<gene>
    <name evidence="11" type="ORF">CHS0354_027680</name>
</gene>
<evidence type="ECO:0000256" key="9">
    <source>
        <dbReference type="ARBA" id="ARBA00023242"/>
    </source>
</evidence>
<feature type="compositionally biased region" description="Polar residues" evidence="10">
    <location>
        <begin position="548"/>
        <end position="570"/>
    </location>
</feature>
<keyword evidence="3" id="KW-0479">Metal-binding</keyword>
<feature type="compositionally biased region" description="Basic and acidic residues" evidence="10">
    <location>
        <begin position="267"/>
        <end position="281"/>
    </location>
</feature>
<dbReference type="GO" id="GO:0008270">
    <property type="term" value="F:zinc ion binding"/>
    <property type="evidence" value="ECO:0007669"/>
    <property type="project" value="UniProtKB-KW"/>
</dbReference>
<accession>A0AAE0T1M1</accession>
<keyword evidence="12" id="KW-1185">Reference proteome</keyword>
<feature type="region of interest" description="Disordered" evidence="10">
    <location>
        <begin position="469"/>
        <end position="570"/>
    </location>
</feature>
<evidence type="ECO:0000256" key="1">
    <source>
        <dbReference type="ARBA" id="ARBA00004123"/>
    </source>
</evidence>
<dbReference type="EMBL" id="JAEAOA010001671">
    <property type="protein sequence ID" value="KAK3601538.1"/>
    <property type="molecule type" value="Genomic_DNA"/>
</dbReference>
<dbReference type="GO" id="GO:0005634">
    <property type="term" value="C:nucleus"/>
    <property type="evidence" value="ECO:0007669"/>
    <property type="project" value="UniProtKB-SubCell"/>
</dbReference>
<dbReference type="GO" id="GO:0007399">
    <property type="term" value="P:nervous system development"/>
    <property type="evidence" value="ECO:0007669"/>
    <property type="project" value="UniProtKB-KW"/>
</dbReference>
<evidence type="ECO:0000256" key="5">
    <source>
        <dbReference type="ARBA" id="ARBA00022771"/>
    </source>
</evidence>
<dbReference type="PANTHER" id="PTHR10816">
    <property type="entry name" value="MYELIN TRANSCRIPTION FACTOR 1-RELATED"/>
    <property type="match status" value="1"/>
</dbReference>
<dbReference type="InterPro" id="IPR036060">
    <property type="entry name" value="Znf_C2H2C_sf"/>
</dbReference>
<name>A0AAE0T1M1_9BIVA</name>
<feature type="compositionally biased region" description="Low complexity" evidence="10">
    <location>
        <begin position="251"/>
        <end position="262"/>
    </location>
</feature>
<keyword evidence="6" id="KW-0862">Zinc</keyword>
<dbReference type="Proteomes" id="UP001195483">
    <property type="component" value="Unassembled WGS sequence"/>
</dbReference>
<keyword evidence="5" id="KW-0863">Zinc-finger</keyword>
<dbReference type="GO" id="GO:0000981">
    <property type="term" value="F:DNA-binding transcription factor activity, RNA polymerase II-specific"/>
    <property type="evidence" value="ECO:0007669"/>
    <property type="project" value="TreeGrafter"/>
</dbReference>
<reference evidence="11" key="1">
    <citation type="journal article" date="2021" name="Genome Biol. Evol.">
        <title>A High-Quality Reference Genome for a Parasitic Bivalve with Doubly Uniparental Inheritance (Bivalvia: Unionida).</title>
        <authorList>
            <person name="Smith C.H."/>
        </authorList>
    </citation>
    <scope>NUCLEOTIDE SEQUENCE</scope>
    <source>
        <strain evidence="11">CHS0354</strain>
    </source>
</reference>
<organism evidence="11 12">
    <name type="scientific">Potamilus streckersoni</name>
    <dbReference type="NCBI Taxonomy" id="2493646"/>
    <lineage>
        <taxon>Eukaryota</taxon>
        <taxon>Metazoa</taxon>
        <taxon>Spiralia</taxon>
        <taxon>Lophotrochozoa</taxon>
        <taxon>Mollusca</taxon>
        <taxon>Bivalvia</taxon>
        <taxon>Autobranchia</taxon>
        <taxon>Heteroconchia</taxon>
        <taxon>Palaeoheterodonta</taxon>
        <taxon>Unionida</taxon>
        <taxon>Unionoidea</taxon>
        <taxon>Unionidae</taxon>
        <taxon>Ambleminae</taxon>
        <taxon>Lampsilini</taxon>
        <taxon>Potamilus</taxon>
    </lineage>
</organism>
<evidence type="ECO:0000256" key="2">
    <source>
        <dbReference type="ARBA" id="ARBA00010194"/>
    </source>
</evidence>
<evidence type="ECO:0000256" key="4">
    <source>
        <dbReference type="ARBA" id="ARBA00022737"/>
    </source>
</evidence>
<evidence type="ECO:0000256" key="7">
    <source>
        <dbReference type="ARBA" id="ARBA00023015"/>
    </source>
</evidence>
<keyword evidence="4" id="KW-0677">Repeat</keyword>
<evidence type="ECO:0000256" key="6">
    <source>
        <dbReference type="ARBA" id="ARBA00022833"/>
    </source>
</evidence>
<comment type="similarity">
    <text evidence="2">Belongs to the MYT1 family.</text>
</comment>
<protein>
    <submittedName>
        <fullName evidence="11">Uncharacterized protein</fullName>
    </submittedName>
</protein>
<evidence type="ECO:0000256" key="8">
    <source>
        <dbReference type="ARBA" id="ARBA00023163"/>
    </source>
</evidence>
<evidence type="ECO:0000313" key="12">
    <source>
        <dbReference type="Proteomes" id="UP001195483"/>
    </source>
</evidence>
<dbReference type="InterPro" id="IPR002515">
    <property type="entry name" value="Znf_C2H2C"/>
</dbReference>
<dbReference type="PANTHER" id="PTHR10816:SF15">
    <property type="entry name" value="MYELIN TRANSCRIPTION FACTOR 1-LIKE PROTEIN"/>
    <property type="match status" value="1"/>
</dbReference>
<sequence>MGKKRKLVQNSDEPLEKYTRVESPIIEENEKTDSVSVSSLETEIPLAAEVKVEPISDHEDETVDDEMKCFREAERNLRSLSGDLGSNEFFQYTYSVQKSNTGEDDDKRMEAAGNRKIEDGILDSSTGLVLQDITTASANEEDILMKIEEQCATIQSTIKSAGTVEVTIVPKLELIENNAESSAHTLAVSAKSKDLPSQVTAGMLGGHLQVKAQTASAMLAAKLTKVKEESANEDEEEDEGDYTVLAEWTGSPMSSRSTSPYSDMEDANDKDKDKGSSKESKCPTPGCDGTGHITGLYSHHRSLSGCPKRSTAPPDVIAMYEATSRCPTPGCAGRGHINSNRSHHRSLSGCPIAAMGKLVSSQDKKKPGYHLVVLPKHDDPSKAVLAACTDAQLIKLAAKEVSFRRLSTEVPTSSITTKSADQSASDRVLRPMILTKQLDLLGADASGVSTTTPRTNLVKELEKYNRSLEVHVNSDSKSKGSDKDQPLREKPSIVKERPSILKERSSVKERPNILSRRPHLKPQQRRDSQSTDSFTTSSSSSSPSPSQALNLSTKSQPNSGYNTPTAVTSVQSVSLDRTKWSATTFKSLTTEEMKASKISAAATLTIPNPFAPKITSSASTNSVSNSVPSVSAVPTTSACMATKSVATVTSPPVSIAPKTSPALFVQTGTAMSSGTILIPATAPPTTTMVQSASPSVILTPGSLAQNIIVPAGNGESSSTVSDTADEENNNALARGDGRDLLVCPTPGCDGSGHVSGNYASHRSLSGCPLADRATVQANQIEQKCPTPGCNGSGHVTGNYTSHRSLSGCPRAAKLKKILGKEVGDRQDDEPLRASGCPLANRHRLQRQLIASLDGQSDLDLANSLKMEGLV</sequence>
<feature type="region of interest" description="Disordered" evidence="10">
    <location>
        <begin position="227"/>
        <end position="289"/>
    </location>
</feature>
<keyword evidence="7" id="KW-0805">Transcription regulation</keyword>